<organism evidence="2 3">
    <name type="scientific">Patiria miniata</name>
    <name type="common">Bat star</name>
    <name type="synonym">Asterina miniata</name>
    <dbReference type="NCBI Taxonomy" id="46514"/>
    <lineage>
        <taxon>Eukaryota</taxon>
        <taxon>Metazoa</taxon>
        <taxon>Echinodermata</taxon>
        <taxon>Eleutherozoa</taxon>
        <taxon>Asterozoa</taxon>
        <taxon>Asteroidea</taxon>
        <taxon>Valvatacea</taxon>
        <taxon>Valvatida</taxon>
        <taxon>Asterinidae</taxon>
        <taxon>Patiria</taxon>
    </lineage>
</organism>
<evidence type="ECO:0000313" key="2">
    <source>
        <dbReference type="EnsemblMetazoa" id="XP_038067769.1"/>
    </source>
</evidence>
<proteinExistence type="predicted"/>
<dbReference type="AlphaFoldDB" id="A0A914AW86"/>
<keyword evidence="3" id="KW-1185">Reference proteome</keyword>
<dbReference type="Proteomes" id="UP000887568">
    <property type="component" value="Unplaced"/>
</dbReference>
<dbReference type="GeneID" id="119737461"/>
<feature type="compositionally biased region" description="Polar residues" evidence="1">
    <location>
        <begin position="48"/>
        <end position="63"/>
    </location>
</feature>
<evidence type="ECO:0000313" key="3">
    <source>
        <dbReference type="Proteomes" id="UP000887568"/>
    </source>
</evidence>
<dbReference type="RefSeq" id="XP_038067769.1">
    <property type="nucleotide sequence ID" value="XM_038211841.1"/>
</dbReference>
<protein>
    <submittedName>
        <fullName evidence="2">Uncharacterized protein</fullName>
    </submittedName>
</protein>
<feature type="region of interest" description="Disordered" evidence="1">
    <location>
        <begin position="41"/>
        <end position="126"/>
    </location>
</feature>
<evidence type="ECO:0000256" key="1">
    <source>
        <dbReference type="SAM" id="MobiDB-lite"/>
    </source>
</evidence>
<dbReference type="EnsemblMetazoa" id="XM_038211841.1">
    <property type="protein sequence ID" value="XP_038067769.1"/>
    <property type="gene ID" value="LOC119737461"/>
</dbReference>
<sequence length="126" mass="13874">MLMDTLEVCLQDNYRSDSENEVRNFLNFLHKQLMHHDLLRLGGPRSNLRGTQSTPNSPLMQRRSSSSTAPADASSSPSARGLRLSTDLCRSDSTAKKVCRAALQQSSDEVEDMMCTGNGDSPTLEV</sequence>
<accession>A0A914AW86</accession>
<feature type="compositionally biased region" description="Low complexity" evidence="1">
    <location>
        <begin position="64"/>
        <end position="79"/>
    </location>
</feature>
<reference evidence="2" key="1">
    <citation type="submission" date="2022-11" db="UniProtKB">
        <authorList>
            <consortium name="EnsemblMetazoa"/>
        </authorList>
    </citation>
    <scope>IDENTIFICATION</scope>
</reference>
<name>A0A914AW86_PATMI</name>